<feature type="transmembrane region" description="Helical" evidence="9">
    <location>
        <begin position="148"/>
        <end position="170"/>
    </location>
</feature>
<comment type="caution">
    <text evidence="12">The sequence shown here is derived from an EMBL/GenBank/DDBJ whole genome shotgun (WGS) entry which is preliminary data.</text>
</comment>
<evidence type="ECO:0000256" key="6">
    <source>
        <dbReference type="ARBA" id="ARBA00022777"/>
    </source>
</evidence>
<evidence type="ECO:0000256" key="7">
    <source>
        <dbReference type="ARBA" id="ARBA00022840"/>
    </source>
</evidence>
<dbReference type="SUPFAM" id="SSF55874">
    <property type="entry name" value="ATPase domain of HSP90 chaperone/DNA topoisomerase II/histidine kinase"/>
    <property type="match status" value="1"/>
</dbReference>
<dbReference type="EC" id="2.7.13.3" evidence="2"/>
<dbReference type="InterPro" id="IPR011712">
    <property type="entry name" value="Sig_transdc_His_kin_sub3_dim/P"/>
</dbReference>
<dbReference type="GO" id="GO:0000155">
    <property type="term" value="F:phosphorelay sensor kinase activity"/>
    <property type="evidence" value="ECO:0007669"/>
    <property type="project" value="InterPro"/>
</dbReference>
<keyword evidence="13" id="KW-1185">Reference proteome</keyword>
<name>A0A918LI19_9PSEU</name>
<dbReference type="InterPro" id="IPR036890">
    <property type="entry name" value="HATPase_C_sf"/>
</dbReference>
<dbReference type="GO" id="GO:0016020">
    <property type="term" value="C:membrane"/>
    <property type="evidence" value="ECO:0007669"/>
    <property type="project" value="InterPro"/>
</dbReference>
<feature type="transmembrane region" description="Helical" evidence="9">
    <location>
        <begin position="6"/>
        <end position="23"/>
    </location>
</feature>
<reference evidence="12" key="1">
    <citation type="journal article" date="2014" name="Int. J. Syst. Evol. Microbiol.">
        <title>Complete genome sequence of Corynebacterium casei LMG S-19264T (=DSM 44701T), isolated from a smear-ripened cheese.</title>
        <authorList>
            <consortium name="US DOE Joint Genome Institute (JGI-PGF)"/>
            <person name="Walter F."/>
            <person name="Albersmeier A."/>
            <person name="Kalinowski J."/>
            <person name="Ruckert C."/>
        </authorList>
    </citation>
    <scope>NUCLEOTIDE SEQUENCE</scope>
    <source>
        <strain evidence="12">JCM 3276</strain>
    </source>
</reference>
<evidence type="ECO:0000256" key="8">
    <source>
        <dbReference type="ARBA" id="ARBA00023012"/>
    </source>
</evidence>
<dbReference type="GO" id="GO:0005524">
    <property type="term" value="F:ATP binding"/>
    <property type="evidence" value="ECO:0007669"/>
    <property type="project" value="UniProtKB-KW"/>
</dbReference>
<dbReference type="InterPro" id="IPR050482">
    <property type="entry name" value="Sensor_HK_TwoCompSys"/>
</dbReference>
<feature type="domain" description="Signal transduction histidine kinase subgroup 3 dimerisation and phosphoacceptor" evidence="11">
    <location>
        <begin position="344"/>
        <end position="409"/>
    </location>
</feature>
<keyword evidence="4" id="KW-0808">Transferase</keyword>
<organism evidence="12 13">
    <name type="scientific">Actinokineospora fastidiosa</name>
    <dbReference type="NCBI Taxonomy" id="1816"/>
    <lineage>
        <taxon>Bacteria</taxon>
        <taxon>Bacillati</taxon>
        <taxon>Actinomycetota</taxon>
        <taxon>Actinomycetes</taxon>
        <taxon>Pseudonocardiales</taxon>
        <taxon>Pseudonocardiaceae</taxon>
        <taxon>Actinokineospora</taxon>
    </lineage>
</organism>
<dbReference type="Pfam" id="PF07730">
    <property type="entry name" value="HisKA_3"/>
    <property type="match status" value="1"/>
</dbReference>
<proteinExistence type="predicted"/>
<dbReference type="Gene3D" id="1.20.5.1930">
    <property type="match status" value="1"/>
</dbReference>
<evidence type="ECO:0000313" key="13">
    <source>
        <dbReference type="Proteomes" id="UP000660680"/>
    </source>
</evidence>
<dbReference type="CDD" id="cd16917">
    <property type="entry name" value="HATPase_UhpB-NarQ-NarX-like"/>
    <property type="match status" value="1"/>
</dbReference>
<feature type="transmembrane region" description="Helical" evidence="9">
    <location>
        <begin position="30"/>
        <end position="48"/>
    </location>
</feature>
<reference evidence="12" key="2">
    <citation type="submission" date="2020-09" db="EMBL/GenBank/DDBJ databases">
        <authorList>
            <person name="Sun Q."/>
            <person name="Ohkuma M."/>
        </authorList>
    </citation>
    <scope>NUCLEOTIDE SEQUENCE</scope>
    <source>
        <strain evidence="12">JCM 3276</strain>
    </source>
</reference>
<feature type="transmembrane region" description="Helical" evidence="9">
    <location>
        <begin position="89"/>
        <end position="107"/>
    </location>
</feature>
<evidence type="ECO:0000256" key="1">
    <source>
        <dbReference type="ARBA" id="ARBA00000085"/>
    </source>
</evidence>
<feature type="transmembrane region" description="Helical" evidence="9">
    <location>
        <begin position="119"/>
        <end position="136"/>
    </location>
</feature>
<feature type="domain" description="Histidine kinase/HSP90-like ATPase" evidence="10">
    <location>
        <begin position="448"/>
        <end position="528"/>
    </location>
</feature>
<keyword evidence="3" id="KW-0597">Phosphoprotein</keyword>
<accession>A0A918LI19</accession>
<dbReference type="PANTHER" id="PTHR24421">
    <property type="entry name" value="NITRATE/NITRITE SENSOR PROTEIN NARX-RELATED"/>
    <property type="match status" value="1"/>
</dbReference>
<dbReference type="Proteomes" id="UP000660680">
    <property type="component" value="Unassembled WGS sequence"/>
</dbReference>
<dbReference type="EMBL" id="BMRB01000007">
    <property type="protein sequence ID" value="GGS54083.1"/>
    <property type="molecule type" value="Genomic_DNA"/>
</dbReference>
<evidence type="ECO:0000256" key="9">
    <source>
        <dbReference type="SAM" id="Phobius"/>
    </source>
</evidence>
<feature type="transmembrane region" description="Helical" evidence="9">
    <location>
        <begin position="54"/>
        <end position="77"/>
    </location>
</feature>
<evidence type="ECO:0000256" key="5">
    <source>
        <dbReference type="ARBA" id="ARBA00022741"/>
    </source>
</evidence>
<comment type="catalytic activity">
    <reaction evidence="1">
        <text>ATP + protein L-histidine = ADP + protein N-phospho-L-histidine.</text>
        <dbReference type="EC" id="2.7.13.3"/>
    </reaction>
</comment>
<evidence type="ECO:0000259" key="11">
    <source>
        <dbReference type="Pfam" id="PF07730"/>
    </source>
</evidence>
<keyword evidence="9" id="KW-0472">Membrane</keyword>
<keyword evidence="8" id="KW-0902">Two-component regulatory system</keyword>
<keyword evidence="9" id="KW-0812">Transmembrane</keyword>
<sequence>MALIPAFVAVSFCGSLLVLNDELGRGRGGATSILLVAAGFIWPTNYLYEWGNPLAIHLSMIGSTLFWWLSACACLMYPQQRLQGAERGYLIAMAAGLGVPEIYLILTGRTYDALPYFDYWILAIGVGFLGVMSMRYRRYKGVARRTLLPVLVSGVGLSLTGAFSWFLLLSSGVYTPYVDQKLVDVVLCVQGILLIGAAPISLAIGGLRRRFIQASVADALARLPPDAPPEALQQALRLALHDDRLEILYWSPNHDEYVDSDGRPVGRPEEDADKVLIRLYAGENRAMAVLVADRQLASEAALFGDVVSAPRQPVLAVWLQVHDRANQEQQRLLNRRLEEERWKERQRLGRDLHDGVQQHLYTLGVSLALASDQVTDGQAAESIGRAKRQLSAILPAFRDLIHELAPPELARNGLACAIHALVERQPISVDLHLDTTRPPSSVEYIAYLITCEAFTNILKHANASQVVITTRTCEHDLELMISDNGIGGADMNRSRGLAGLRDRVHSVGGHLSLVSPSGGGTLLEVRIPCE</sequence>
<keyword evidence="7" id="KW-0067">ATP-binding</keyword>
<keyword evidence="6" id="KW-0418">Kinase</keyword>
<dbReference type="InterPro" id="IPR003594">
    <property type="entry name" value="HATPase_dom"/>
</dbReference>
<dbReference type="PANTHER" id="PTHR24421:SF10">
    <property type="entry name" value="NITRATE_NITRITE SENSOR PROTEIN NARQ"/>
    <property type="match status" value="1"/>
</dbReference>
<evidence type="ECO:0000256" key="2">
    <source>
        <dbReference type="ARBA" id="ARBA00012438"/>
    </source>
</evidence>
<dbReference type="AlphaFoldDB" id="A0A918LI19"/>
<evidence type="ECO:0000313" key="12">
    <source>
        <dbReference type="EMBL" id="GGS54083.1"/>
    </source>
</evidence>
<evidence type="ECO:0000256" key="4">
    <source>
        <dbReference type="ARBA" id="ARBA00022679"/>
    </source>
</evidence>
<gene>
    <name evidence="12" type="ORF">GCM10010171_56510</name>
</gene>
<keyword evidence="9" id="KW-1133">Transmembrane helix</keyword>
<feature type="transmembrane region" description="Helical" evidence="9">
    <location>
        <begin position="182"/>
        <end position="204"/>
    </location>
</feature>
<protein>
    <recommendedName>
        <fullName evidence="2">histidine kinase</fullName>
        <ecNumber evidence="2">2.7.13.3</ecNumber>
    </recommendedName>
</protein>
<evidence type="ECO:0000259" key="10">
    <source>
        <dbReference type="Pfam" id="PF02518"/>
    </source>
</evidence>
<dbReference type="Pfam" id="PF02518">
    <property type="entry name" value="HATPase_c"/>
    <property type="match status" value="1"/>
</dbReference>
<dbReference type="GO" id="GO:0046983">
    <property type="term" value="F:protein dimerization activity"/>
    <property type="evidence" value="ECO:0007669"/>
    <property type="project" value="InterPro"/>
</dbReference>
<dbReference type="Gene3D" id="3.30.565.10">
    <property type="entry name" value="Histidine kinase-like ATPase, C-terminal domain"/>
    <property type="match status" value="1"/>
</dbReference>
<keyword evidence="5" id="KW-0547">Nucleotide-binding</keyword>
<evidence type="ECO:0000256" key="3">
    <source>
        <dbReference type="ARBA" id="ARBA00022553"/>
    </source>
</evidence>